<sequence>MKNRLNILTIATFLISLSIQAETLHTIPAGGNWDEPATWEEARVPLETDEVEINGHVYLNIDTTIYGLIINSDSILERTVSSGEKTLTINGNVLNNGTLQNYNAYIGTDHRYILTLNIDGNLTNNGIWRNYQLNLTAPDSVIVNGTTTIESSQINFSAQNIEITQQNFPGDVEFQHTNVNLTIPDNTVTFAKNVTGQNVTITGTGALTLNFTGESTISAVFDGNITQLNFSGDNQNIPGTFNATDEINLSGTNQTFSGTFTAAQITIAGTGKKSITTDTTLNGNLIIEESAILERTVLSGEKTLTINGDILNNGTIQNYNAYIGTDHRYILTLNIDGNITNNGVWRNYSTNITWFPIENAQHYEFRITDGEWNDPIIVTNTLYEISNYLHNPELQDTNYDWQVRAIVNETPTDWSETKHIIQHYHVAWKINPTTYAFGIIEPGNQSPAQAFTLTNTGNLELNINTIELTGTNAAEFNISDEDCQTVTPKNHCTINIVFAPVTTGGKTALLNITSNAPQPLEITLTGGGIPGTATLIAPSGIININDPTFSWYAVETATLYRFNLNDTTQEYTPEQVACPDGTGTCTINLDTPLPEGNAHWKVQTANDTGDGFWSVTLNFQIETLPGTLQFSAANFNVNENETTITLTVNRTNGRIGAISVDYTTTDDTATAGNDYIATSGTLNWAHNETESKTITVTLIDDEIVESDETFIASLGNITGGAILGTRNTATITLTENDVTGPEISNIQYQGIPLLDGATLTHSGTLSLTATDSANIGRVDILIDNTFYQRDNNGSTQYNIHLSLTEIADGTHTLTIKAYDTLGNITSTNLQINIALAPPAAPTITQPLNGTITNQAQITVKGSAEKGSEVLLYRGGTQIGEPLTLDNQNRFTGTLALQEGQNNLQAAAQNRGGLGPQTNNITITRDSTIPNPPNALTAYARENGQVHLTWQAQPNINGYDIYRATSTFTSTTQAQKINAELITGTQFDDLVPSEALYYYRVLSINDAGTESALSNEVSVGADLTPPRATQIEYTPQGTLTQGRINLTITISEPLLTTPFLSIVPDGGIPISVELTLITETQYQGHFEITDLTKSGTAYAVFSARDLAGNRGTEIDAGAILQIDSDGPFVTQLTLTPNEPIRNDPPATLEIEITLNEVPATEPALFYVLSGAEPVAVTLTQQSALIWTAQFTLPANAGSPETENLLFLFQAEDELGNIGTEIQGKNEFQIYQGDLPPLPVPQNLTATALPGGQIQLTWETVEGAAEYQLYRQAPGETELSAYQRHANNEITETTTIDGLYQYAVASVRQANAQEALSAYSNIVQVTADSIAPEAPTNLQLELVGAGIQATWQKPLGETELTYKLYRSTTETLGSPLKTDITELKATDQAPSEDAHYYAVTALDAAGNESVGSEFAYLNFELLSVATLEVTQNGDNLPVITWSHPTSTEFDLYLDNLKINTLSDTQYTDTGYSPLTERTYSLVARDNQSAESPKRTIVLPALSIQLHNEAPLQRGQFNTLHYKIRNHAAQSVTDIKIQIELGGSHTVRSETFALLGFEQRNIEMVIGGYADLADLTPLVTTLEIRPETGEVAQIIRQTELDVIEGSSLRVSLQTQDFIRGSEGQIKFNIENTSAIDIEILTNDIEFQLLDEDENVLTVQTFKQKLGRGIVTLSNGQTVARIPAGGYFESQWLAIPVPASASYEIKLQLNIQQIHYHLGETETVSLQGFSRRQSLSLVDTTYFGELISITPETSYGNEPVIITGRAVARSTSQILPLVPLKIVISLRGFERTYDVYTDKTGIFSYTFNPLEKESGLYKVSVLHPALTERPEQSEFIIQRLYLGQGATEYQIDLQIPFDYEKSISVPVAAGAESEGHNIRLVYEAIDQPLGELPTGVTITLGNALPILEAGSEAQLNFSIKADNTAEPTGHLVLKVLSDERELGSVLVNYQFSDAAPALFYSPSFIETGVGLGETVTETLRFENKGLAALNSLQVELLETDGSPAPGWIFVTTKKLGTLAIGESREIQIMASPSAGEGVYEFLVRASSDNYATTDILVFVAVTQSGIGSVLFKLEDIYTATLDAEENVIEGLAGAKIRVQNDPVFTLDETLTTDENGEALFENLPAGRYKFRASAPNHQEITGRFQIKPGITVSERVFLDYNLITFEWSVTEIPLEDRYEINLDATYETQVPAPVVLWEPLIVNLPSMVPGEVFYGELSLTNYGLVRAYNLNFRLPNDQYFKYEWLAALPESLEANQRVVIPYRVTALSSFNPEGGESGGGCGGYSNAATVDLNYVCANGDEEEDSASSHFVGGGGCGFWYPFESVGGGIHGVFGYNAQMGILADSSISSAAFSLDEDCVPLPERDECSLETVDSRVPVGSSINTRRREFTDSVTDLFVKVPGGVVSARRKFFENEWHFVGFEPLGFEFNNVTGNVFSIERNGVVYHWGGSVFAHENFKFIQSDSGFEWHNQKGDWELYDVDGHLLSFGNRKGTIATLVYSGEVVTGVSGGNGQALWLEYAGEFLTSVRDSAGHEVVYNYVDGRLSSVTDVLGGVTQYAYDEDGHLIQKVNSAGKTTIIEYDEDKGFPVGSSLGSARFGFDYEFDKNTGTYYGRIVSDSGKLKEVWSDQDGKTTRVDVNGVTVKLFSREGGYLSIEDVERGITRRYDRRENLVEVIYSDASSVSFEYEPVFYQLTKVTDRRDFVTTYSYDGVGNLLEMRSAVGTDAEKGVSFAYDGENRLISMTFEGGAETEETTNSWTYDNNDNVTSVTDPEGGVVEYLSSDAMGNPLELRDKRGFVWGFDYDAQGNLLSMSDPLDQVSSFEFDNVGNTTAVIDAAGNRTELSYDEHNNLVQTLDALGNVSSIVYNSDQLPVEVVDALGRGSLGEYDASGRLVREVDGAGNETVSVFDEGNLNLPMETEFPSFSQRFDYDELQRLVRETSVLPARNEFEEERLYSVDFVYDVAGNVVSQTDEEGKVTLFEYDAFGRLVRSTDALGGVTVFGYDGRGNLVSVTDANGGVSRFEFDRNDNVVKEIRPEGEETRYEYDAGGNLTAKFDAKGQKIVYVYDALSRLVQVDYFDSSLVLVKTVTFSYDAVGNLLSYDDGVTSGSYGYDAVGQKLSETVDYGAFSLSQSYEYFANGLKKSFTGADGVQIGYVYDENNRLVSVEIPDAGLVTVNGFEWNSPAKVTLPGGSEVDLGYDQLMRLESKVVKEPADGVVLDYGYEYSPTSNIVAKATEHGEYSYFYDELYRLSGAVSPVLDDESFVYDLLGNRLNGGATFDGNNALLSVDEAVFEYDANGNLVRKSVGAEVTVFVFDVGDRLVRVEDGSGGVVAEYFYDPFGRRLFKDVGGVRTYFVYSDEGLVGEFDESGVELRGYGFRPNSLWTTNPLFLKVGGVYFWFLNDHLGTPQKIVDEQGVVVWEGVYESFGLARVDVEVVESNLRFAGQYFDFETGLHYNWWRFYDPEVGRYFRVDPIGLDGGLNLYGYAYQNPINYFDPEGRAGRGGGKGQKGERNRTGSPQGTDSPFKKMTPHPDDPKKVQYKDADGKTKFKAKPDGFDEYWKEKQEKNNKSKKRFWRWPVIINPCLIEPILCLEVPLPPDC</sequence>
<dbReference type="SUPFAM" id="SSF49478">
    <property type="entry name" value="Cna protein B-type domain"/>
    <property type="match status" value="1"/>
</dbReference>
<evidence type="ECO:0000256" key="8">
    <source>
        <dbReference type="ARBA" id="ARBA00023273"/>
    </source>
</evidence>
<feature type="chain" id="PRO_5020037976" description="Fibronectin type-III domain-containing protein" evidence="10">
    <location>
        <begin position="22"/>
        <end position="3596"/>
    </location>
</feature>
<dbReference type="Pfam" id="PF25023">
    <property type="entry name" value="TEN_YD-shell"/>
    <property type="match status" value="2"/>
</dbReference>
<dbReference type="Gene3D" id="2.60.40.2030">
    <property type="match status" value="1"/>
</dbReference>
<dbReference type="GO" id="GO:0007154">
    <property type="term" value="P:cell communication"/>
    <property type="evidence" value="ECO:0007669"/>
    <property type="project" value="InterPro"/>
</dbReference>
<dbReference type="InterPro" id="IPR003961">
    <property type="entry name" value="FN3_dom"/>
</dbReference>
<keyword evidence="5" id="KW-0677">Repeat</keyword>
<keyword evidence="8" id="KW-0966">Cell projection</keyword>
<evidence type="ECO:0000256" key="3">
    <source>
        <dbReference type="ARBA" id="ARBA00022490"/>
    </source>
</evidence>
<dbReference type="InterPro" id="IPR056823">
    <property type="entry name" value="TEN-like_YD-shell"/>
</dbReference>
<dbReference type="EMBL" id="JSZA02000239">
    <property type="protein sequence ID" value="TGO02081.1"/>
    <property type="molecule type" value="Genomic_DNA"/>
</dbReference>
<dbReference type="InterPro" id="IPR013783">
    <property type="entry name" value="Ig-like_fold"/>
</dbReference>
<feature type="region of interest" description="Disordered" evidence="9">
    <location>
        <begin position="3493"/>
        <end position="3540"/>
    </location>
</feature>
<gene>
    <name evidence="12" type="ORF">PN36_31070</name>
</gene>
<protein>
    <recommendedName>
        <fullName evidence="11">Fibronectin type-III domain-containing protein</fullName>
    </recommendedName>
</protein>
<dbReference type="Pfam" id="PF17957">
    <property type="entry name" value="Big_7"/>
    <property type="match status" value="1"/>
</dbReference>
<keyword evidence="13" id="KW-1185">Reference proteome</keyword>
<feature type="signal peptide" evidence="10">
    <location>
        <begin position="1"/>
        <end position="21"/>
    </location>
</feature>
<evidence type="ECO:0000256" key="9">
    <source>
        <dbReference type="SAM" id="MobiDB-lite"/>
    </source>
</evidence>
<evidence type="ECO:0000256" key="2">
    <source>
        <dbReference type="ARBA" id="ARBA00004496"/>
    </source>
</evidence>
<dbReference type="PROSITE" id="PS50853">
    <property type="entry name" value="FN3"/>
    <property type="match status" value="1"/>
</dbReference>
<dbReference type="SMART" id="SM00237">
    <property type="entry name" value="Calx_beta"/>
    <property type="match status" value="1"/>
</dbReference>
<dbReference type="InterPro" id="IPR053879">
    <property type="entry name" value="HYDIN_VesB_CFA65-like_Ig"/>
</dbReference>
<dbReference type="InterPro" id="IPR022385">
    <property type="entry name" value="Rhs_assc_core"/>
</dbReference>
<comment type="subcellular location">
    <subcellularLocation>
        <location evidence="1">Cell projection</location>
        <location evidence="1">Cilium</location>
    </subcellularLocation>
    <subcellularLocation>
        <location evidence="2">Cytoplasm</location>
    </subcellularLocation>
</comment>
<dbReference type="InterPro" id="IPR003644">
    <property type="entry name" value="Calx_beta"/>
</dbReference>
<feature type="domain" description="Fibronectin type-III" evidence="11">
    <location>
        <begin position="931"/>
        <end position="1026"/>
    </location>
</feature>
<dbReference type="GO" id="GO:0016020">
    <property type="term" value="C:membrane"/>
    <property type="evidence" value="ECO:0007669"/>
    <property type="project" value="InterPro"/>
</dbReference>
<comment type="caution">
    <text evidence="12">The sequence shown here is derived from an EMBL/GenBank/DDBJ whole genome shotgun (WGS) entry which is preliminary data.</text>
</comment>
<reference evidence="12 13" key="1">
    <citation type="journal article" date="2016" name="Front. Microbiol.">
        <title>Single-Cell (Meta-)Genomics of a Dimorphic Candidatus Thiomargarita nelsonii Reveals Genomic Plasticity.</title>
        <authorList>
            <person name="Flood B.E."/>
            <person name="Fliss P."/>
            <person name="Jones D.S."/>
            <person name="Dick G.J."/>
            <person name="Jain S."/>
            <person name="Kaster A.K."/>
            <person name="Winkel M."/>
            <person name="Mussmann M."/>
            <person name="Bailey J."/>
        </authorList>
    </citation>
    <scope>NUCLEOTIDE SEQUENCE [LARGE SCALE GENOMIC DNA]</scope>
    <source>
        <strain evidence="12">Hydrate Ridge</strain>
    </source>
</reference>
<dbReference type="NCBIfam" id="TIGR03696">
    <property type="entry name" value="Rhs_assc_core"/>
    <property type="match status" value="1"/>
</dbReference>
<evidence type="ECO:0000256" key="4">
    <source>
        <dbReference type="ARBA" id="ARBA00022729"/>
    </source>
</evidence>
<accession>A0A4E0QYQ2</accession>
<dbReference type="InterPro" id="IPR038081">
    <property type="entry name" value="CalX-like_sf"/>
</dbReference>
<evidence type="ECO:0000256" key="10">
    <source>
        <dbReference type="SAM" id="SignalP"/>
    </source>
</evidence>
<dbReference type="InterPro" id="IPR006530">
    <property type="entry name" value="YD"/>
</dbReference>
<dbReference type="Proteomes" id="UP000030428">
    <property type="component" value="Unassembled WGS sequence"/>
</dbReference>
<dbReference type="Gene3D" id="2.180.10.10">
    <property type="entry name" value="RHS repeat-associated core"/>
    <property type="match status" value="3"/>
</dbReference>
<dbReference type="Pfam" id="PF05593">
    <property type="entry name" value="RHS_repeat"/>
    <property type="match status" value="4"/>
</dbReference>
<evidence type="ECO:0000313" key="13">
    <source>
        <dbReference type="Proteomes" id="UP000030428"/>
    </source>
</evidence>
<keyword evidence="4 10" id="KW-0732">Signal</keyword>
<dbReference type="SUPFAM" id="SSF69322">
    <property type="entry name" value="Tricorn protease domain 2"/>
    <property type="match status" value="1"/>
</dbReference>
<evidence type="ECO:0000256" key="5">
    <source>
        <dbReference type="ARBA" id="ARBA00022737"/>
    </source>
</evidence>
<dbReference type="Pfam" id="PF03160">
    <property type="entry name" value="Calx-beta"/>
    <property type="match status" value="1"/>
</dbReference>
<keyword evidence="6" id="KW-0106">Calcium</keyword>
<dbReference type="SUPFAM" id="SSF49265">
    <property type="entry name" value="Fibronectin type III"/>
    <property type="match status" value="2"/>
</dbReference>
<evidence type="ECO:0000256" key="6">
    <source>
        <dbReference type="ARBA" id="ARBA00022837"/>
    </source>
</evidence>
<keyword evidence="7" id="KW-0969">Cilium</keyword>
<name>A0A4E0QYQ2_9GAMM</name>
<evidence type="ECO:0000256" key="1">
    <source>
        <dbReference type="ARBA" id="ARBA00004138"/>
    </source>
</evidence>
<dbReference type="CDD" id="cd00063">
    <property type="entry name" value="FN3"/>
    <property type="match status" value="1"/>
</dbReference>
<evidence type="ECO:0000313" key="12">
    <source>
        <dbReference type="EMBL" id="TGO02081.1"/>
    </source>
</evidence>
<dbReference type="NCBIfam" id="NF012200">
    <property type="entry name" value="choice_anch_D"/>
    <property type="match status" value="1"/>
</dbReference>
<organism evidence="12 13">
    <name type="scientific">Candidatus Thiomargarita nelsonii</name>
    <dbReference type="NCBI Taxonomy" id="1003181"/>
    <lineage>
        <taxon>Bacteria</taxon>
        <taxon>Pseudomonadati</taxon>
        <taxon>Pseudomonadota</taxon>
        <taxon>Gammaproteobacteria</taxon>
        <taxon>Thiotrichales</taxon>
        <taxon>Thiotrichaceae</taxon>
        <taxon>Thiomargarita</taxon>
    </lineage>
</organism>
<keyword evidence="3" id="KW-0963">Cytoplasm</keyword>
<dbReference type="InterPro" id="IPR050708">
    <property type="entry name" value="T6SS_VgrG/RHS"/>
</dbReference>
<feature type="compositionally biased region" description="Basic and acidic residues" evidence="9">
    <location>
        <begin position="3526"/>
        <end position="3540"/>
    </location>
</feature>
<dbReference type="NCBIfam" id="TIGR01643">
    <property type="entry name" value="YD_repeat_2x"/>
    <property type="match status" value="8"/>
</dbReference>
<dbReference type="Pfam" id="PF22544">
    <property type="entry name" value="HYDIN_VesB_CFA65-like_Ig"/>
    <property type="match status" value="1"/>
</dbReference>
<dbReference type="SMART" id="SM00060">
    <property type="entry name" value="FN3"/>
    <property type="match status" value="4"/>
</dbReference>
<dbReference type="GO" id="GO:0005737">
    <property type="term" value="C:cytoplasm"/>
    <property type="evidence" value="ECO:0007669"/>
    <property type="project" value="UniProtKB-SubCell"/>
</dbReference>
<dbReference type="SUPFAM" id="SSF141072">
    <property type="entry name" value="CalX-like"/>
    <property type="match status" value="1"/>
</dbReference>
<evidence type="ECO:0000259" key="11">
    <source>
        <dbReference type="PROSITE" id="PS50853"/>
    </source>
</evidence>
<dbReference type="PANTHER" id="PTHR32305:SF15">
    <property type="entry name" value="PROTEIN RHSA-RELATED"/>
    <property type="match status" value="1"/>
</dbReference>
<evidence type="ECO:0000256" key="7">
    <source>
        <dbReference type="ARBA" id="ARBA00023069"/>
    </source>
</evidence>
<dbReference type="PANTHER" id="PTHR32305">
    <property type="match status" value="1"/>
</dbReference>
<proteinExistence type="predicted"/>
<dbReference type="InterPro" id="IPR036116">
    <property type="entry name" value="FN3_sf"/>
</dbReference>
<dbReference type="InterPro" id="IPR031325">
    <property type="entry name" value="RHS_repeat"/>
</dbReference>
<dbReference type="Gene3D" id="2.60.40.10">
    <property type="entry name" value="Immunoglobulins"/>
    <property type="match status" value="9"/>
</dbReference>